<reference evidence="5" key="1">
    <citation type="submission" date="2020-01" db="EMBL/GenBank/DDBJ databases">
        <title>Muricauda ochracea sp. nov., isolated from a tidal flat of Garorim bay in Korea.</title>
        <authorList>
            <person name="Kim D."/>
            <person name="Yoo Y."/>
            <person name="Kim J.-J."/>
        </authorList>
    </citation>
    <scope>NUCLEOTIDE SEQUENCE</scope>
    <source>
        <strain evidence="5">JGD-17</strain>
    </source>
</reference>
<proteinExistence type="predicted"/>
<dbReference type="InterPro" id="IPR029052">
    <property type="entry name" value="Metallo-depent_PP-like"/>
</dbReference>
<feature type="domain" description="Calcineurin-like phosphoesterase" evidence="4">
    <location>
        <begin position="42"/>
        <end position="247"/>
    </location>
</feature>
<evidence type="ECO:0000256" key="2">
    <source>
        <dbReference type="ARBA" id="ARBA00022801"/>
    </source>
</evidence>
<dbReference type="SUPFAM" id="SSF56300">
    <property type="entry name" value="Metallo-dependent phosphatases"/>
    <property type="match status" value="1"/>
</dbReference>
<dbReference type="PROSITE" id="PS51257">
    <property type="entry name" value="PROKAR_LIPOPROTEIN"/>
    <property type="match status" value="1"/>
</dbReference>
<feature type="chain" id="PRO_5037454408" evidence="3">
    <location>
        <begin position="26"/>
        <end position="1234"/>
    </location>
</feature>
<feature type="signal peptide" evidence="3">
    <location>
        <begin position="1"/>
        <end position="25"/>
    </location>
</feature>
<dbReference type="InterPro" id="IPR004843">
    <property type="entry name" value="Calcineurin-like_PHP"/>
</dbReference>
<dbReference type="AlphaFoldDB" id="A0A964TBZ2"/>
<dbReference type="Proteomes" id="UP000667650">
    <property type="component" value="Unassembled WGS sequence"/>
</dbReference>
<organism evidence="5 6">
    <name type="scientific">Flagellimonas ochracea</name>
    <dbReference type="NCBI Taxonomy" id="2696472"/>
    <lineage>
        <taxon>Bacteria</taxon>
        <taxon>Pseudomonadati</taxon>
        <taxon>Bacteroidota</taxon>
        <taxon>Flavobacteriia</taxon>
        <taxon>Flavobacteriales</taxon>
        <taxon>Flavobacteriaceae</taxon>
        <taxon>Flagellimonas</taxon>
    </lineage>
</organism>
<evidence type="ECO:0000259" key="4">
    <source>
        <dbReference type="Pfam" id="PF00149"/>
    </source>
</evidence>
<evidence type="ECO:0000313" key="5">
    <source>
        <dbReference type="EMBL" id="NAY92057.1"/>
    </source>
</evidence>
<gene>
    <name evidence="5" type="ORF">GTQ34_09005</name>
</gene>
<dbReference type="GO" id="GO:0016787">
    <property type="term" value="F:hydrolase activity"/>
    <property type="evidence" value="ECO:0007669"/>
    <property type="project" value="UniProtKB-KW"/>
</dbReference>
<comment type="caution">
    <text evidence="5">The sequence shown here is derived from an EMBL/GenBank/DDBJ whole genome shotgun (WGS) entry which is preliminary data.</text>
</comment>
<dbReference type="InterPro" id="IPR051558">
    <property type="entry name" value="Metallophosphoesterase_PAP"/>
</dbReference>
<evidence type="ECO:0000256" key="3">
    <source>
        <dbReference type="SAM" id="SignalP"/>
    </source>
</evidence>
<evidence type="ECO:0000256" key="1">
    <source>
        <dbReference type="ARBA" id="ARBA00022729"/>
    </source>
</evidence>
<name>A0A964TBZ2_9FLAO</name>
<accession>A0A964TBZ2</accession>
<dbReference type="Pfam" id="PF00149">
    <property type="entry name" value="Metallophos"/>
    <property type="match status" value="1"/>
</dbReference>
<dbReference type="PANTHER" id="PTHR10161:SF14">
    <property type="entry name" value="TARTRATE-RESISTANT ACID PHOSPHATASE TYPE 5"/>
    <property type="match status" value="1"/>
</dbReference>
<dbReference type="Gene3D" id="3.60.21.10">
    <property type="match status" value="1"/>
</dbReference>
<sequence length="1234" mass="140252">MKKHYVLFSLLFLIFSCATYKPKYAEPFVENGSNSDKEIEHTFYLIGDAGKSPIGGMNNALKAFKTELDKADKNSTAIFLGDNIYPAGLPDKKDSTRAYLEAKNHLDAQLATLDNFKGKRVFIPGNHDWYTEGLVGLKRQEKYVEKQLNSKEVFFPENGCPMETIEIGDDIVVIVIDTEWYLTNWDKRPDINDECEIKDRERFFVELEDEIKDYRQKTTIIAMHHPMFSYGPHGGQYAFKKHLYPNNGKVPMPILGTLVNILRRTSGASIADIQNKKYNTLKKRLLTLAQSSEKVILVSGHEHTLQYIVEENTPQIVSGSGAKKGHTRLLNGSKFSTGHMGYAILKVFKDGSSHVDFYSVDDDVESPIFSSIVLPADRKETPFSGAVNFPSNIKASIYTKEEVEKTNFFKAVWGERYRKYYGTEVKVPVVNLDTLYGGLKPIRKGGGHQSKSLRLEHSDGRQFVMRALRKSAELYLQAIAFKDQYVVGEFEDTFTEKLLSDFYTGAHPYAPFTIGKLSDAVGIYHTNPKLFYVPKQRALEDFNTDFGDELYMIEEHVSEGHKVPSLGYAKKIESTTDVIDKLRRDEEYKLDSRSYVRARLFDMLIGDWDRHPDQWRWLEVDDGEGNTIFKPIPRDRDQAFSIMGDGALMGLASKVVPSLQLFEGYSAEIRSVKGFNSSPKTFALDMALLSQTSLNDWIEEARYIQNKIDGSVVDSAFQAFPEEVRDETVSEIKRILLARKKDLVNTAKKYFRVINKFSVITGTDKDDHFVITPRENGGLDVKAFRIKDGKKTDLFFNRQYDSEYTKEIWVYGLDDDDVFEILGNEGKIKIRLIGGHNNDIYKIAKKAKRVDVYDFKAKNNTYDEAFGGNIHRRNDYETNTYQFNKIKASNNQILPSLGFNPDDGFRIGLSNTYTYNGFGQNPFTQRHIVNAAFYFATSGYDIGYKGEFANIANNVNVELAAKFTSPNFSINFFGFGNETPNFDDDLGLDFNRVKIRTLKFAPSLVWRGHLGSKVRVGVSYENYDIEETENRFIEGWFTDNGQDTEQDFFGVDAEYAYSNSDNEAFPTMGMAFSLIGGYKTNLSDTSRAFAFIIPSLSFDYKISSDGRLVLATKFKGHFNFGDEFEFYQAASIGANNGLRGFRFQRFTGKTAYYQNTDLRYSFRKTQTGLLPVTPGVFSGFDYGRVWFPNQSSDKWHNSYGGGFFVNASNIITANLGLFNSTDGLRFSFGLGFGF</sequence>
<keyword evidence="2" id="KW-0378">Hydrolase</keyword>
<dbReference type="RefSeq" id="WP_166523448.1">
    <property type="nucleotide sequence ID" value="NZ_JAAABI010000002.1"/>
</dbReference>
<dbReference type="PANTHER" id="PTHR10161">
    <property type="entry name" value="TARTRATE-RESISTANT ACID PHOSPHATASE TYPE 5"/>
    <property type="match status" value="1"/>
</dbReference>
<protein>
    <submittedName>
        <fullName evidence="5">Phosphoesterase</fullName>
    </submittedName>
</protein>
<keyword evidence="1 3" id="KW-0732">Signal</keyword>
<keyword evidence="6" id="KW-1185">Reference proteome</keyword>
<evidence type="ECO:0000313" key="6">
    <source>
        <dbReference type="Proteomes" id="UP000667650"/>
    </source>
</evidence>
<dbReference type="EMBL" id="JAAABI010000002">
    <property type="protein sequence ID" value="NAY92057.1"/>
    <property type="molecule type" value="Genomic_DNA"/>
</dbReference>